<evidence type="ECO:0000313" key="10">
    <source>
        <dbReference type="EMBL" id="CAF3373183.1"/>
    </source>
</evidence>
<evidence type="ECO:0000259" key="9">
    <source>
        <dbReference type="Pfam" id="PF00857"/>
    </source>
</evidence>
<dbReference type="InterPro" id="IPR036380">
    <property type="entry name" value="Isochorismatase-like_sf"/>
</dbReference>
<proteinExistence type="inferred from homology"/>
<dbReference type="GO" id="GO:0046872">
    <property type="term" value="F:metal ion binding"/>
    <property type="evidence" value="ECO:0007669"/>
    <property type="project" value="UniProtKB-KW"/>
</dbReference>
<evidence type="ECO:0000256" key="8">
    <source>
        <dbReference type="SAM" id="SignalP"/>
    </source>
</evidence>
<keyword evidence="3" id="KW-0479">Metal-binding</keyword>
<feature type="domain" description="Isochorismatase-like" evidence="9">
    <location>
        <begin position="38"/>
        <end position="260"/>
    </location>
</feature>
<comment type="similarity">
    <text evidence="1">Belongs to the isochorismatase family.</text>
</comment>
<dbReference type="EC" id="3.5.1.19" evidence="6"/>
<feature type="signal peptide" evidence="8">
    <location>
        <begin position="1"/>
        <end position="23"/>
    </location>
</feature>
<keyword evidence="8" id="KW-0732">Signal</keyword>
<evidence type="ECO:0000313" key="15">
    <source>
        <dbReference type="Proteomes" id="UP000663869"/>
    </source>
</evidence>
<protein>
    <recommendedName>
        <fullName evidence="6">nicotinamidase</fullName>
        <ecNumber evidence="6">3.5.1.19</ecNumber>
    </recommendedName>
    <alternativeName>
        <fullName evidence="7">Nicotinamide deamidase</fullName>
    </alternativeName>
</protein>
<dbReference type="Gene3D" id="3.40.50.850">
    <property type="entry name" value="Isochorismatase-like"/>
    <property type="match status" value="1"/>
</dbReference>
<dbReference type="EMBL" id="CAJOBO010000980">
    <property type="protein sequence ID" value="CAF4320567.1"/>
    <property type="molecule type" value="Genomic_DNA"/>
</dbReference>
<dbReference type="InterPro" id="IPR000868">
    <property type="entry name" value="Isochorismatase-like_dom"/>
</dbReference>
<dbReference type="Proteomes" id="UP000663851">
    <property type="component" value="Unassembled WGS sequence"/>
</dbReference>
<dbReference type="Proteomes" id="UP000663825">
    <property type="component" value="Unassembled WGS sequence"/>
</dbReference>
<dbReference type="EMBL" id="CAJOBS010000995">
    <property type="protein sequence ID" value="CAF4672451.1"/>
    <property type="molecule type" value="Genomic_DNA"/>
</dbReference>
<name>A0A818CLI5_9BILA</name>
<comment type="pathway">
    <text evidence="5">Cofactor biosynthesis; nicotinate biosynthesis; nicotinate from nicotinamide: step 1/1.</text>
</comment>
<comment type="caution">
    <text evidence="11">The sequence shown here is derived from an EMBL/GenBank/DDBJ whole genome shotgun (WGS) entry which is preliminary data.</text>
</comment>
<reference evidence="11" key="1">
    <citation type="submission" date="2021-02" db="EMBL/GenBank/DDBJ databases">
        <authorList>
            <person name="Nowell W R."/>
        </authorList>
    </citation>
    <scope>NUCLEOTIDE SEQUENCE</scope>
</reference>
<evidence type="ECO:0000313" key="14">
    <source>
        <dbReference type="EMBL" id="CAF4672451.1"/>
    </source>
</evidence>
<dbReference type="Pfam" id="PF00857">
    <property type="entry name" value="Isochorismatase"/>
    <property type="match status" value="1"/>
</dbReference>
<dbReference type="GO" id="GO:0019363">
    <property type="term" value="P:pyridine nucleotide biosynthetic process"/>
    <property type="evidence" value="ECO:0007669"/>
    <property type="project" value="UniProtKB-KW"/>
</dbReference>
<evidence type="ECO:0000256" key="7">
    <source>
        <dbReference type="ARBA" id="ARBA00043224"/>
    </source>
</evidence>
<dbReference type="EMBL" id="CAJNYU010001378">
    <property type="protein sequence ID" value="CAF3430570.1"/>
    <property type="molecule type" value="Genomic_DNA"/>
</dbReference>
<dbReference type="SUPFAM" id="SSF52499">
    <property type="entry name" value="Isochorismatase-like hydrolases"/>
    <property type="match status" value="1"/>
</dbReference>
<dbReference type="OrthoDB" id="167809at2759"/>
<evidence type="ECO:0000256" key="6">
    <source>
        <dbReference type="ARBA" id="ARBA00039017"/>
    </source>
</evidence>
<gene>
    <name evidence="11" type="ORF">FME351_LOCUS11778</name>
    <name evidence="12" type="ORF">HFQ381_LOCUS14794</name>
    <name evidence="10" type="ORF">TIS948_LOCUS25256</name>
    <name evidence="14" type="ORF">TOA249_LOCUS15351</name>
    <name evidence="13" type="ORF">TSG867_LOCUS9960</name>
</gene>
<dbReference type="EMBL" id="CAJNXB010004364">
    <property type="protein sequence ID" value="CAF3373183.1"/>
    <property type="molecule type" value="Genomic_DNA"/>
</dbReference>
<dbReference type="PANTHER" id="PTHR11080">
    <property type="entry name" value="PYRAZINAMIDASE/NICOTINAMIDASE"/>
    <property type="match status" value="1"/>
</dbReference>
<organism evidence="11 15">
    <name type="scientific">Rotaria socialis</name>
    <dbReference type="NCBI Taxonomy" id="392032"/>
    <lineage>
        <taxon>Eukaryota</taxon>
        <taxon>Metazoa</taxon>
        <taxon>Spiralia</taxon>
        <taxon>Gnathifera</taxon>
        <taxon>Rotifera</taxon>
        <taxon>Eurotatoria</taxon>
        <taxon>Bdelloidea</taxon>
        <taxon>Philodinida</taxon>
        <taxon>Philodinidae</taxon>
        <taxon>Rotaria</taxon>
    </lineage>
</organism>
<dbReference type="CDD" id="cd01011">
    <property type="entry name" value="nicotinamidase"/>
    <property type="match status" value="1"/>
</dbReference>
<evidence type="ECO:0000256" key="2">
    <source>
        <dbReference type="ARBA" id="ARBA00022642"/>
    </source>
</evidence>
<dbReference type="Proteomes" id="UP000663862">
    <property type="component" value="Unassembled WGS sequence"/>
</dbReference>
<accession>A0A818CLI5</accession>
<dbReference type="Proteomes" id="UP000663838">
    <property type="component" value="Unassembled WGS sequence"/>
</dbReference>
<evidence type="ECO:0000256" key="1">
    <source>
        <dbReference type="ARBA" id="ARBA00006336"/>
    </source>
</evidence>
<keyword evidence="2" id="KW-0662">Pyridine nucleotide biosynthesis</keyword>
<keyword evidence="4" id="KW-0378">Hydrolase</keyword>
<feature type="chain" id="PRO_5035614462" description="nicotinamidase" evidence="8">
    <location>
        <begin position="24"/>
        <end position="290"/>
    </location>
</feature>
<evidence type="ECO:0000313" key="13">
    <source>
        <dbReference type="EMBL" id="CAF4357267.1"/>
    </source>
</evidence>
<evidence type="ECO:0000256" key="3">
    <source>
        <dbReference type="ARBA" id="ARBA00022723"/>
    </source>
</evidence>
<evidence type="ECO:0000256" key="4">
    <source>
        <dbReference type="ARBA" id="ARBA00022801"/>
    </source>
</evidence>
<evidence type="ECO:0000313" key="11">
    <source>
        <dbReference type="EMBL" id="CAF3430570.1"/>
    </source>
</evidence>
<dbReference type="Proteomes" id="UP000663869">
    <property type="component" value="Unassembled WGS sequence"/>
</dbReference>
<sequence length="290" mass="32187">MESMHLLVFAIITIMNSNSAVSAGNVSKGRSSSNHVNALIVVDVQNCFITGNLALSKAPAGQDGAKVVPIINDLIRTVPFHVIAYTYDWHPRNHISFFDNLNSRRKYLKFNQNRTINMYDEVIYTGPKVGTKQILWPSHCVQDTEEAALHKDLYVPSASNNVIHIRKGTDPDIDSYSAFADNNRVKKTDLDKKLRDRNVTHVFVAGLAIDYCVGGTALDAFELNYTTYLIEDASGSIAFNSAKRKIEYLKQRGIGIIQANDVKTLISSACDKSFSTLLIASINLFILLLT</sequence>
<dbReference type="EMBL" id="CAJOBQ010000447">
    <property type="protein sequence ID" value="CAF4357267.1"/>
    <property type="molecule type" value="Genomic_DNA"/>
</dbReference>
<dbReference type="InterPro" id="IPR052347">
    <property type="entry name" value="Isochorismatase_Nicotinamidase"/>
</dbReference>
<dbReference type="AlphaFoldDB" id="A0A818CLI5"/>
<dbReference type="PANTHER" id="PTHR11080:SF2">
    <property type="entry name" value="LD05707P"/>
    <property type="match status" value="1"/>
</dbReference>
<evidence type="ECO:0000313" key="12">
    <source>
        <dbReference type="EMBL" id="CAF4320567.1"/>
    </source>
</evidence>
<dbReference type="GO" id="GO:0008936">
    <property type="term" value="F:nicotinamidase activity"/>
    <property type="evidence" value="ECO:0007669"/>
    <property type="project" value="UniProtKB-EC"/>
</dbReference>
<evidence type="ECO:0000256" key="5">
    <source>
        <dbReference type="ARBA" id="ARBA00037900"/>
    </source>
</evidence>